<reference evidence="1 2" key="1">
    <citation type="submission" date="2016-10" db="EMBL/GenBank/DDBJ databases">
        <authorList>
            <person name="de Groot N.N."/>
        </authorList>
    </citation>
    <scope>NUCLEOTIDE SEQUENCE [LARGE SCALE GENOMIC DNA]</scope>
    <source>
        <strain evidence="1 2">CGMCC 1.7666</strain>
    </source>
</reference>
<organism evidence="1 2">
    <name type="scientific">Microvirga guangxiensis</name>
    <dbReference type="NCBI Taxonomy" id="549386"/>
    <lineage>
        <taxon>Bacteria</taxon>
        <taxon>Pseudomonadati</taxon>
        <taxon>Pseudomonadota</taxon>
        <taxon>Alphaproteobacteria</taxon>
        <taxon>Hyphomicrobiales</taxon>
        <taxon>Methylobacteriaceae</taxon>
        <taxon>Microvirga</taxon>
    </lineage>
</organism>
<evidence type="ECO:0000313" key="1">
    <source>
        <dbReference type="EMBL" id="SCZ05617.1"/>
    </source>
</evidence>
<dbReference type="OrthoDB" id="8089897at2"/>
<sequence>MLPDIRQRAANAVVLNSQYGQAWIEPFAQLVRELETCLGLNASALIDHGHRSRGGLPISTLRAESIVNSFVKAHMNKRRQMRWSPRGVTASCRSARP</sequence>
<protein>
    <submittedName>
        <fullName evidence="1">Uncharacterized protein</fullName>
    </submittedName>
</protein>
<accession>A0A1G5KYF3</accession>
<dbReference type="AlphaFoldDB" id="A0A1G5KYF3"/>
<gene>
    <name evidence="1" type="ORF">SAMN02927923_03720</name>
</gene>
<dbReference type="EMBL" id="FMVJ01000013">
    <property type="protein sequence ID" value="SCZ05617.1"/>
    <property type="molecule type" value="Genomic_DNA"/>
</dbReference>
<dbReference type="RefSeq" id="WP_091137986.1">
    <property type="nucleotide sequence ID" value="NZ_FMVJ01000013.1"/>
</dbReference>
<keyword evidence="2" id="KW-1185">Reference proteome</keyword>
<dbReference type="Proteomes" id="UP000199569">
    <property type="component" value="Unassembled WGS sequence"/>
</dbReference>
<proteinExistence type="predicted"/>
<name>A0A1G5KYF3_9HYPH</name>
<evidence type="ECO:0000313" key="2">
    <source>
        <dbReference type="Proteomes" id="UP000199569"/>
    </source>
</evidence>